<dbReference type="EMBL" id="JADFTS010000003">
    <property type="protein sequence ID" value="KAF9615602.1"/>
    <property type="molecule type" value="Genomic_DNA"/>
</dbReference>
<feature type="compositionally biased region" description="Basic residues" evidence="1">
    <location>
        <begin position="15"/>
        <end position="27"/>
    </location>
</feature>
<feature type="region of interest" description="Disordered" evidence="1">
    <location>
        <begin position="1"/>
        <end position="88"/>
    </location>
</feature>
<proteinExistence type="predicted"/>
<evidence type="ECO:0000256" key="1">
    <source>
        <dbReference type="SAM" id="MobiDB-lite"/>
    </source>
</evidence>
<evidence type="ECO:0000313" key="2">
    <source>
        <dbReference type="EMBL" id="KAF9615602.1"/>
    </source>
</evidence>
<reference evidence="2 3" key="1">
    <citation type="submission" date="2020-10" db="EMBL/GenBank/DDBJ databases">
        <title>The Coptis chinensis genome and diversification of protoberbering-type alkaloids.</title>
        <authorList>
            <person name="Wang B."/>
            <person name="Shu S."/>
            <person name="Song C."/>
            <person name="Liu Y."/>
        </authorList>
    </citation>
    <scope>NUCLEOTIDE SEQUENCE [LARGE SCALE GENOMIC DNA]</scope>
    <source>
        <strain evidence="2">HL-2020</strain>
        <tissue evidence="2">Leaf</tissue>
    </source>
</reference>
<feature type="compositionally biased region" description="Basic residues" evidence="1">
    <location>
        <begin position="35"/>
        <end position="55"/>
    </location>
</feature>
<sequence>MAFPKSIDLTLYKTTKGHSHKNARLHGHAKESMAKKKHQPVHGRTATKKKQRKVHGKESTGKSMAAKNTSQRSKEHKDSQRHKERQKKAVTIAKEFAKKYRQGSLEEFIRKRMHKIHKELLVQHEEEENDKLDLNKVVSISCTPDTRENMEATKKGVLKLSTLPFGFKGRRNQLTYTNEANLEASSSRTVSRAAIAEGKKWDWNLSRTKNGTGSMVNLDGEHQTEENLGGFYGSRAVIVEEAGNELTLENQRKEVEHEEFSKATVSWADRVEKEGPEAEMHNEIIVEPDGTSRIALPCAEVIPGPQVGVMQEANFIAARLETSHGLKTSLPPKGRHYHIPRPLNVPFRFSKVWLSHDTFQSLVAESWREVLLGTPILKFTQKLKRLKGAIKGWNVNVFGNLDNIIRKLQAEFDALQTRGRKWQIGTVPGLTLRTWKAKCFGFHFEVSVWHTATAVAFVPSAPTNGTLYASVDFVLWQ</sequence>
<keyword evidence="3" id="KW-1185">Reference proteome</keyword>
<protein>
    <submittedName>
        <fullName evidence="2">Uncharacterized protein</fullName>
    </submittedName>
</protein>
<feature type="compositionally biased region" description="Basic residues" evidence="1">
    <location>
        <begin position="79"/>
        <end position="88"/>
    </location>
</feature>
<dbReference type="Proteomes" id="UP000631114">
    <property type="component" value="Unassembled WGS sequence"/>
</dbReference>
<organism evidence="2 3">
    <name type="scientific">Coptis chinensis</name>
    <dbReference type="NCBI Taxonomy" id="261450"/>
    <lineage>
        <taxon>Eukaryota</taxon>
        <taxon>Viridiplantae</taxon>
        <taxon>Streptophyta</taxon>
        <taxon>Embryophyta</taxon>
        <taxon>Tracheophyta</taxon>
        <taxon>Spermatophyta</taxon>
        <taxon>Magnoliopsida</taxon>
        <taxon>Ranunculales</taxon>
        <taxon>Ranunculaceae</taxon>
        <taxon>Coptidoideae</taxon>
        <taxon>Coptis</taxon>
    </lineage>
</organism>
<dbReference type="AlphaFoldDB" id="A0A835IFG1"/>
<comment type="caution">
    <text evidence="2">The sequence shown here is derived from an EMBL/GenBank/DDBJ whole genome shotgun (WGS) entry which is preliminary data.</text>
</comment>
<name>A0A835IFG1_9MAGN</name>
<gene>
    <name evidence="2" type="ORF">IFM89_024696</name>
</gene>
<dbReference type="OrthoDB" id="786811at2759"/>
<evidence type="ECO:0000313" key="3">
    <source>
        <dbReference type="Proteomes" id="UP000631114"/>
    </source>
</evidence>
<accession>A0A835IFG1</accession>